<feature type="transmembrane region" description="Helical" evidence="1">
    <location>
        <begin position="67"/>
        <end position="87"/>
    </location>
</feature>
<dbReference type="RefSeq" id="WP_269894191.1">
    <property type="nucleotide sequence ID" value="NZ_JAPZPY010000004.1"/>
</dbReference>
<feature type="transmembrane region" description="Helical" evidence="1">
    <location>
        <begin position="34"/>
        <end position="55"/>
    </location>
</feature>
<sequence>MTEPSVLADAGRFVVAEDGPKVLVIDRGRTPPEVMVLLLTIFSLVFGGFGVVSLFSAVTGTISLRSLVIGGVFFAIGVASLLVMNWINASIQRARSMPLSTMRPVAVFDRRHRVYLDADGEVVAPLDQVRFERRMQMTSSASKLVAVTPAGARDLLRGTPFNSVGKLDGVLTALVHAER</sequence>
<comment type="caution">
    <text evidence="2">The sequence shown here is derived from an EMBL/GenBank/DDBJ whole genome shotgun (WGS) entry which is preliminary data.</text>
</comment>
<evidence type="ECO:0000313" key="3">
    <source>
        <dbReference type="Proteomes" id="UP001142153"/>
    </source>
</evidence>
<gene>
    <name evidence="2" type="ORF">O6P37_11455</name>
</gene>
<evidence type="ECO:0008006" key="4">
    <source>
        <dbReference type="Google" id="ProtNLM"/>
    </source>
</evidence>
<organism evidence="2 3">
    <name type="scientific">Mycobacterium hippophais</name>
    <dbReference type="NCBI Taxonomy" id="3016340"/>
    <lineage>
        <taxon>Bacteria</taxon>
        <taxon>Bacillati</taxon>
        <taxon>Actinomycetota</taxon>
        <taxon>Actinomycetes</taxon>
        <taxon>Mycobacteriales</taxon>
        <taxon>Mycobacteriaceae</taxon>
        <taxon>Mycobacterium</taxon>
    </lineage>
</organism>
<keyword evidence="3" id="KW-1185">Reference proteome</keyword>
<evidence type="ECO:0000256" key="1">
    <source>
        <dbReference type="SAM" id="Phobius"/>
    </source>
</evidence>
<proteinExistence type="predicted"/>
<name>A0ABT4PSD7_9MYCO</name>
<evidence type="ECO:0000313" key="2">
    <source>
        <dbReference type="EMBL" id="MCZ8379482.1"/>
    </source>
</evidence>
<protein>
    <recommendedName>
        <fullName evidence="4">Transmembrane protein</fullName>
    </recommendedName>
</protein>
<keyword evidence="1" id="KW-0472">Membrane</keyword>
<dbReference type="Proteomes" id="UP001142153">
    <property type="component" value="Unassembled WGS sequence"/>
</dbReference>
<keyword evidence="1" id="KW-0812">Transmembrane</keyword>
<keyword evidence="1" id="KW-1133">Transmembrane helix</keyword>
<accession>A0ABT4PSD7</accession>
<dbReference type="EMBL" id="JAPZPY010000004">
    <property type="protein sequence ID" value="MCZ8379482.1"/>
    <property type="molecule type" value="Genomic_DNA"/>
</dbReference>
<reference evidence="2" key="1">
    <citation type="submission" date="2022-12" db="EMBL/GenBank/DDBJ databases">
        <authorList>
            <person name="Deng Y."/>
            <person name="Zhang Y.-Q."/>
        </authorList>
    </citation>
    <scope>NUCLEOTIDE SEQUENCE</scope>
    <source>
        <strain evidence="2">CPCC 205372</strain>
    </source>
</reference>